<accession>A0AAV2B1Z2</accession>
<name>A0AAV2B1Z2_9ARAC</name>
<gene>
    <name evidence="1" type="ORF">LARSCL_LOCUS16299</name>
</gene>
<protein>
    <submittedName>
        <fullName evidence="1">Uncharacterized protein</fullName>
    </submittedName>
</protein>
<feature type="non-terminal residue" evidence="1">
    <location>
        <position position="66"/>
    </location>
</feature>
<dbReference type="Proteomes" id="UP001497382">
    <property type="component" value="Unassembled WGS sequence"/>
</dbReference>
<keyword evidence="2" id="KW-1185">Reference proteome</keyword>
<evidence type="ECO:0000313" key="2">
    <source>
        <dbReference type="Proteomes" id="UP001497382"/>
    </source>
</evidence>
<reference evidence="1 2" key="1">
    <citation type="submission" date="2024-04" db="EMBL/GenBank/DDBJ databases">
        <authorList>
            <person name="Rising A."/>
            <person name="Reimegard J."/>
            <person name="Sonavane S."/>
            <person name="Akerstrom W."/>
            <person name="Nylinder S."/>
            <person name="Hedman E."/>
            <person name="Kallberg Y."/>
        </authorList>
    </citation>
    <scope>NUCLEOTIDE SEQUENCE [LARGE SCALE GENOMIC DNA]</scope>
</reference>
<comment type="caution">
    <text evidence="1">The sequence shown here is derived from an EMBL/GenBank/DDBJ whole genome shotgun (WGS) entry which is preliminary data.</text>
</comment>
<dbReference type="EMBL" id="CAXIEN010000259">
    <property type="protein sequence ID" value="CAL1290137.1"/>
    <property type="molecule type" value="Genomic_DNA"/>
</dbReference>
<sequence length="66" mass="7494">ESQALPRKGVLLHCYCCHTATLLGVRILECLNTGSRVVPHKNEFDAKKEKKLKESLKWIGFSRAKL</sequence>
<feature type="non-terminal residue" evidence="1">
    <location>
        <position position="1"/>
    </location>
</feature>
<proteinExistence type="predicted"/>
<organism evidence="1 2">
    <name type="scientific">Larinioides sclopetarius</name>
    <dbReference type="NCBI Taxonomy" id="280406"/>
    <lineage>
        <taxon>Eukaryota</taxon>
        <taxon>Metazoa</taxon>
        <taxon>Ecdysozoa</taxon>
        <taxon>Arthropoda</taxon>
        <taxon>Chelicerata</taxon>
        <taxon>Arachnida</taxon>
        <taxon>Araneae</taxon>
        <taxon>Araneomorphae</taxon>
        <taxon>Entelegynae</taxon>
        <taxon>Araneoidea</taxon>
        <taxon>Araneidae</taxon>
        <taxon>Larinioides</taxon>
    </lineage>
</organism>
<dbReference type="AlphaFoldDB" id="A0AAV2B1Z2"/>
<evidence type="ECO:0000313" key="1">
    <source>
        <dbReference type="EMBL" id="CAL1290137.1"/>
    </source>
</evidence>